<proteinExistence type="inferred from homology"/>
<organism evidence="4">
    <name type="scientific">Aureococcus anophagefferens</name>
    <name type="common">Harmful bloom alga</name>
    <dbReference type="NCBI Taxonomy" id="44056"/>
    <lineage>
        <taxon>Eukaryota</taxon>
        <taxon>Sar</taxon>
        <taxon>Stramenopiles</taxon>
        <taxon>Ochrophyta</taxon>
        <taxon>Pelagophyceae</taxon>
        <taxon>Pelagomonadales</taxon>
        <taxon>Pelagomonadaceae</taxon>
        <taxon>Aureococcus</taxon>
    </lineage>
</organism>
<dbReference type="EMBL" id="GL833125">
    <property type="protein sequence ID" value="EGB09845.1"/>
    <property type="molecule type" value="Genomic_DNA"/>
</dbReference>
<dbReference type="Gene3D" id="3.40.850.10">
    <property type="entry name" value="Kinesin motor domain"/>
    <property type="match status" value="1"/>
</dbReference>
<name>F0Y586_AURAN</name>
<dbReference type="PANTHER" id="PTHR47972">
    <property type="entry name" value="KINESIN-LIKE PROTEIN KLP-3"/>
    <property type="match status" value="1"/>
</dbReference>
<feature type="non-terminal residue" evidence="3">
    <location>
        <position position="1"/>
    </location>
</feature>
<comment type="similarity">
    <text evidence="1">Belongs to the TRAFAC class myosin-kinesin ATPase superfamily. Kinesin family.</text>
</comment>
<dbReference type="GeneID" id="20218177"/>
<dbReference type="InterPro" id="IPR036961">
    <property type="entry name" value="Kinesin_motor_dom_sf"/>
</dbReference>
<dbReference type="SUPFAM" id="SSF52540">
    <property type="entry name" value="P-loop containing nucleoside triphosphate hydrolases"/>
    <property type="match status" value="1"/>
</dbReference>
<feature type="non-terminal residue" evidence="3">
    <location>
        <position position="350"/>
    </location>
</feature>
<evidence type="ECO:0000259" key="2">
    <source>
        <dbReference type="PROSITE" id="PS50067"/>
    </source>
</evidence>
<keyword evidence="1" id="KW-0547">Nucleotide-binding</keyword>
<dbReference type="GO" id="GO:0005524">
    <property type="term" value="F:ATP binding"/>
    <property type="evidence" value="ECO:0007669"/>
    <property type="project" value="UniProtKB-UniRule"/>
</dbReference>
<evidence type="ECO:0000313" key="4">
    <source>
        <dbReference type="Proteomes" id="UP000002729"/>
    </source>
</evidence>
<dbReference type="SMART" id="SM00129">
    <property type="entry name" value="KISc"/>
    <property type="match status" value="1"/>
</dbReference>
<dbReference type="GO" id="GO:0008017">
    <property type="term" value="F:microtubule binding"/>
    <property type="evidence" value="ECO:0007669"/>
    <property type="project" value="InterPro"/>
</dbReference>
<dbReference type="InterPro" id="IPR027640">
    <property type="entry name" value="Kinesin-like_fam"/>
</dbReference>
<dbReference type="InterPro" id="IPR001752">
    <property type="entry name" value="Kinesin_motor_dom"/>
</dbReference>
<keyword evidence="1" id="KW-0505">Motor protein</keyword>
<feature type="binding site" evidence="1">
    <location>
        <begin position="101"/>
        <end position="108"/>
    </location>
    <ligand>
        <name>ATP</name>
        <dbReference type="ChEBI" id="CHEBI:30616"/>
    </ligand>
</feature>
<dbReference type="KEGG" id="aaf:AURANDRAFT_12514"/>
<dbReference type="InterPro" id="IPR027417">
    <property type="entry name" value="P-loop_NTPase"/>
</dbReference>
<accession>F0Y586</accession>
<dbReference type="GO" id="GO:0003777">
    <property type="term" value="F:microtubule motor activity"/>
    <property type="evidence" value="ECO:0007669"/>
    <property type="project" value="InterPro"/>
</dbReference>
<reference evidence="3 4" key="1">
    <citation type="journal article" date="2011" name="Proc. Natl. Acad. Sci. U.S.A.">
        <title>Niche of harmful alga Aureococcus anophagefferens revealed through ecogenomics.</title>
        <authorList>
            <person name="Gobler C.J."/>
            <person name="Berry D.L."/>
            <person name="Dyhrman S.T."/>
            <person name="Wilhelm S.W."/>
            <person name="Salamov A."/>
            <person name="Lobanov A.V."/>
            <person name="Zhang Y."/>
            <person name="Collier J.L."/>
            <person name="Wurch L.L."/>
            <person name="Kustka A.B."/>
            <person name="Dill B.D."/>
            <person name="Shah M."/>
            <person name="VerBerkmoes N.C."/>
            <person name="Kuo A."/>
            <person name="Terry A."/>
            <person name="Pangilinan J."/>
            <person name="Lindquist E.A."/>
            <person name="Lucas S."/>
            <person name="Paulsen I.T."/>
            <person name="Hattenrath-Lehmann T.K."/>
            <person name="Talmage S.C."/>
            <person name="Walker E.A."/>
            <person name="Koch F."/>
            <person name="Burson A.M."/>
            <person name="Marcoval M.A."/>
            <person name="Tang Y.Z."/>
            <person name="Lecleir G.R."/>
            <person name="Coyne K.J."/>
            <person name="Berg G.M."/>
            <person name="Bertrand E.M."/>
            <person name="Saito M.A."/>
            <person name="Gladyshev V.N."/>
            <person name="Grigoriev I.V."/>
        </authorList>
    </citation>
    <scope>NUCLEOTIDE SEQUENCE [LARGE SCALE GENOMIC DNA]</scope>
    <source>
        <strain evidence="4">CCMP 1984</strain>
    </source>
</reference>
<dbReference type="RefSeq" id="XP_009035876.1">
    <property type="nucleotide sequence ID" value="XM_009037628.1"/>
</dbReference>
<gene>
    <name evidence="3" type="ORF">AURANDRAFT_12514</name>
</gene>
<dbReference type="Pfam" id="PF00225">
    <property type="entry name" value="Kinesin"/>
    <property type="match status" value="1"/>
</dbReference>
<dbReference type="GO" id="GO:0007018">
    <property type="term" value="P:microtubule-based movement"/>
    <property type="evidence" value="ECO:0007669"/>
    <property type="project" value="InterPro"/>
</dbReference>
<evidence type="ECO:0000256" key="1">
    <source>
        <dbReference type="PROSITE-ProRule" id="PRU00283"/>
    </source>
</evidence>
<dbReference type="OMA" id="SRKENTH"/>
<dbReference type="AlphaFoldDB" id="F0Y586"/>
<sequence length="350" mass="36725">LQGNIRVFVRVRPALAVGANGSGTTAGGLTCPAAPAGSSADAVEVAELVAPGGPPRKARTFKFAYDRVLDGAADQVAVFREVRPFVQSALDGYKVCVFAYGQTGSGKTHTMLGGGGPATSAAPGADAGLLQRSLHLVFDGVEQLKAAQGWTFELSVEMLEIYLDKVYDLLGDGGEPQPRAVRDTGEAIAVDGLKRVAVSCAEEADLVLAAARKRRHTSATKSNDHSSRSHCLFALHVHGASGDGREVRRGCLNLVDLAGSERLAASGSNDDPKLLKEAQFINSSLAALGNTISALTSGDRAHVPFRDSKLTFLLQPCLGGDAKTLAIFNLAPELQHHKETLCTLRFGQKV</sequence>
<dbReference type="eggNOG" id="KOG0239">
    <property type="taxonomic scope" value="Eukaryota"/>
</dbReference>
<dbReference type="PRINTS" id="PR00380">
    <property type="entry name" value="KINESINHEAVY"/>
</dbReference>
<feature type="domain" description="Kinesin motor" evidence="2">
    <location>
        <begin position="4"/>
        <end position="350"/>
    </location>
</feature>
<protein>
    <recommendedName>
        <fullName evidence="2">Kinesin motor domain-containing protein</fullName>
    </recommendedName>
</protein>
<dbReference type="OrthoDB" id="3176171at2759"/>
<dbReference type="Proteomes" id="UP000002729">
    <property type="component" value="Unassembled WGS sequence"/>
</dbReference>
<keyword evidence="4" id="KW-1185">Reference proteome</keyword>
<dbReference type="PROSITE" id="PS50067">
    <property type="entry name" value="KINESIN_MOTOR_2"/>
    <property type="match status" value="1"/>
</dbReference>
<evidence type="ECO:0000313" key="3">
    <source>
        <dbReference type="EMBL" id="EGB09845.1"/>
    </source>
</evidence>
<dbReference type="InParanoid" id="F0Y586"/>
<keyword evidence="1" id="KW-0067">ATP-binding</keyword>